<accession>A0AA39J288</accession>
<proteinExistence type="predicted"/>
<protein>
    <submittedName>
        <fullName evidence="1">Uncharacterized protein</fullName>
    </submittedName>
</protein>
<dbReference type="SUPFAM" id="SSF53335">
    <property type="entry name" value="S-adenosyl-L-methionine-dependent methyltransferases"/>
    <property type="match status" value="1"/>
</dbReference>
<gene>
    <name evidence="1" type="ORF">EV421DRAFT_1996983</name>
</gene>
<dbReference type="Proteomes" id="UP001175226">
    <property type="component" value="Unassembled WGS sequence"/>
</dbReference>
<dbReference type="Gene3D" id="3.40.50.150">
    <property type="entry name" value="Vaccinia Virus protein VP39"/>
    <property type="match status" value="1"/>
</dbReference>
<evidence type="ECO:0000313" key="2">
    <source>
        <dbReference type="Proteomes" id="UP001175226"/>
    </source>
</evidence>
<comment type="caution">
    <text evidence="1">The sequence shown here is derived from an EMBL/GenBank/DDBJ whole genome shotgun (WGS) entry which is preliminary data.</text>
</comment>
<dbReference type="InterPro" id="IPR029063">
    <property type="entry name" value="SAM-dependent_MTases_sf"/>
</dbReference>
<sequence>MDKPFDIILAADVIYHVKHAEWIKGCVEQLLAPNGMFWLMIPLRSTGRHEGMDHTVEAVFPEFETASGLVVLEKKTIGRQGGVGRADEGGYKLFKIRNNASNVNNAFMSTSITVSYDLNPPEEVDAPTLVESKHATFNLKKTPADGQKAYYAALKDAIQLARNQVGDELTAWRDAVGKAELNKEMKKTLKAEDEGEGEEEEEE</sequence>
<dbReference type="AlphaFoldDB" id="A0AA39J288"/>
<organism evidence="1 2">
    <name type="scientific">Armillaria borealis</name>
    <dbReference type="NCBI Taxonomy" id="47425"/>
    <lineage>
        <taxon>Eukaryota</taxon>
        <taxon>Fungi</taxon>
        <taxon>Dikarya</taxon>
        <taxon>Basidiomycota</taxon>
        <taxon>Agaricomycotina</taxon>
        <taxon>Agaricomycetes</taxon>
        <taxon>Agaricomycetidae</taxon>
        <taxon>Agaricales</taxon>
        <taxon>Marasmiineae</taxon>
        <taxon>Physalacriaceae</taxon>
        <taxon>Armillaria</taxon>
    </lineage>
</organism>
<reference evidence="1" key="1">
    <citation type="submission" date="2023-06" db="EMBL/GenBank/DDBJ databases">
        <authorList>
            <consortium name="Lawrence Berkeley National Laboratory"/>
            <person name="Ahrendt S."/>
            <person name="Sahu N."/>
            <person name="Indic B."/>
            <person name="Wong-Bajracharya J."/>
            <person name="Merenyi Z."/>
            <person name="Ke H.-M."/>
            <person name="Monk M."/>
            <person name="Kocsube S."/>
            <person name="Drula E."/>
            <person name="Lipzen A."/>
            <person name="Balint B."/>
            <person name="Henrissat B."/>
            <person name="Andreopoulos B."/>
            <person name="Martin F.M."/>
            <person name="Harder C.B."/>
            <person name="Rigling D."/>
            <person name="Ford K.L."/>
            <person name="Foster G.D."/>
            <person name="Pangilinan J."/>
            <person name="Papanicolaou A."/>
            <person name="Barry K."/>
            <person name="LaButti K."/>
            <person name="Viragh M."/>
            <person name="Koriabine M."/>
            <person name="Yan M."/>
            <person name="Riley R."/>
            <person name="Champramary S."/>
            <person name="Plett K.L."/>
            <person name="Tsai I.J."/>
            <person name="Slot J."/>
            <person name="Sipos G."/>
            <person name="Plett J."/>
            <person name="Nagy L.G."/>
            <person name="Grigoriev I.V."/>
        </authorList>
    </citation>
    <scope>NUCLEOTIDE SEQUENCE</scope>
    <source>
        <strain evidence="1">FPL87.14</strain>
    </source>
</reference>
<evidence type="ECO:0000313" key="1">
    <source>
        <dbReference type="EMBL" id="KAK0433494.1"/>
    </source>
</evidence>
<dbReference type="EMBL" id="JAUEPT010000080">
    <property type="protein sequence ID" value="KAK0433494.1"/>
    <property type="molecule type" value="Genomic_DNA"/>
</dbReference>
<name>A0AA39J288_9AGAR</name>
<keyword evidence="2" id="KW-1185">Reference proteome</keyword>